<dbReference type="EMBL" id="CAJVCH010195735">
    <property type="protein sequence ID" value="CAG7730514.1"/>
    <property type="molecule type" value="Genomic_DNA"/>
</dbReference>
<accession>A0A8J2K3C0</accession>
<feature type="region of interest" description="Disordered" evidence="1">
    <location>
        <begin position="394"/>
        <end position="417"/>
    </location>
</feature>
<proteinExistence type="predicted"/>
<protein>
    <submittedName>
        <fullName evidence="2">Uncharacterized protein</fullName>
    </submittedName>
</protein>
<evidence type="ECO:0000313" key="2">
    <source>
        <dbReference type="EMBL" id="CAG7730514.1"/>
    </source>
</evidence>
<gene>
    <name evidence="2" type="ORF">AFUS01_LOCUS19154</name>
</gene>
<dbReference type="Proteomes" id="UP000708208">
    <property type="component" value="Unassembled WGS sequence"/>
</dbReference>
<feature type="compositionally biased region" description="Basic and acidic residues" evidence="1">
    <location>
        <begin position="403"/>
        <end position="417"/>
    </location>
</feature>
<evidence type="ECO:0000256" key="1">
    <source>
        <dbReference type="SAM" id="MobiDB-lite"/>
    </source>
</evidence>
<dbReference type="AlphaFoldDB" id="A0A8J2K3C0"/>
<sequence>MANQIHIRAPPTNPDDPVEAFQSNLVESIGLLQQYNQYLERQKAIEIKLDQSKDATITALIKNLVERRKEQDALRKCIGILFKVKSEFEEVKRRVFEKTLEDSKALLTDQATQCELSAGLHLKLTSVGTSTNDVYEGVSKQWTAQSEDTIMGVKETDEAHLGAAIYSKKGSIENEGRSCEEAGASWNNSTSSKRKDDSRLKTVRFCADVENPVFPVINDNGNSQRRVPLQTTPINIFNQIIPVRALESVLPDISKFEAAGAPSTKGTNSSIRETLIAKVKSSSSGKLSRLDLKKIYGFDTFRCVKRPISGDQGSSTSTGSHKSPEKCASGLDTSSQQVRINHSHEADETLDDFTPYDIPIPNYPNLARTVLNEKSNTISTIFQKRLSSCTKQPRKVSCKSSGRKKDCENKKKREKPDEIRNGKRLIQTVLHYEVEPINEIDEFSTSTSDMESMIHEDSLLAGEESTVVGIECCTSGIEAPQSAD</sequence>
<feature type="region of interest" description="Disordered" evidence="1">
    <location>
        <begin position="309"/>
        <end position="338"/>
    </location>
</feature>
<reference evidence="2" key="1">
    <citation type="submission" date="2021-06" db="EMBL/GenBank/DDBJ databases">
        <authorList>
            <person name="Hodson N. C."/>
            <person name="Mongue J. A."/>
            <person name="Jaron S. K."/>
        </authorList>
    </citation>
    <scope>NUCLEOTIDE SEQUENCE</scope>
</reference>
<keyword evidence="3" id="KW-1185">Reference proteome</keyword>
<comment type="caution">
    <text evidence="2">The sequence shown here is derived from an EMBL/GenBank/DDBJ whole genome shotgun (WGS) entry which is preliminary data.</text>
</comment>
<evidence type="ECO:0000313" key="3">
    <source>
        <dbReference type="Proteomes" id="UP000708208"/>
    </source>
</evidence>
<name>A0A8J2K3C0_9HEXA</name>
<organism evidence="2 3">
    <name type="scientific">Allacma fusca</name>
    <dbReference type="NCBI Taxonomy" id="39272"/>
    <lineage>
        <taxon>Eukaryota</taxon>
        <taxon>Metazoa</taxon>
        <taxon>Ecdysozoa</taxon>
        <taxon>Arthropoda</taxon>
        <taxon>Hexapoda</taxon>
        <taxon>Collembola</taxon>
        <taxon>Symphypleona</taxon>
        <taxon>Sminthuridae</taxon>
        <taxon>Allacma</taxon>
    </lineage>
</organism>